<evidence type="ECO:0000313" key="2">
    <source>
        <dbReference type="EMBL" id="MBF9239807.1"/>
    </source>
</evidence>
<protein>
    <submittedName>
        <fullName evidence="2">T9SS type A sorting domain-containing protein</fullName>
    </submittedName>
</protein>
<dbReference type="Proteomes" id="UP000597617">
    <property type="component" value="Unassembled WGS sequence"/>
</dbReference>
<dbReference type="Gene3D" id="2.30.30.100">
    <property type="match status" value="1"/>
</dbReference>
<dbReference type="InterPro" id="IPR013517">
    <property type="entry name" value="FG-GAP"/>
</dbReference>
<dbReference type="SUPFAM" id="SSF69318">
    <property type="entry name" value="Integrin alpha N-terminal domain"/>
    <property type="match status" value="1"/>
</dbReference>
<dbReference type="Pfam" id="PF13517">
    <property type="entry name" value="FG-GAP_3"/>
    <property type="match status" value="4"/>
</dbReference>
<dbReference type="InterPro" id="IPR028994">
    <property type="entry name" value="Integrin_alpha_N"/>
</dbReference>
<dbReference type="Gene3D" id="2.130.10.130">
    <property type="entry name" value="Integrin alpha, N-terminal"/>
    <property type="match status" value="2"/>
</dbReference>
<accession>A0ABS0IN56</accession>
<organism evidence="2 3">
    <name type="scientific">Hymenobacter jeongseonensis</name>
    <dbReference type="NCBI Taxonomy" id="2791027"/>
    <lineage>
        <taxon>Bacteria</taxon>
        <taxon>Pseudomonadati</taxon>
        <taxon>Bacteroidota</taxon>
        <taxon>Cytophagia</taxon>
        <taxon>Cytophagales</taxon>
        <taxon>Hymenobacteraceae</taxon>
        <taxon>Hymenobacter</taxon>
    </lineage>
</organism>
<keyword evidence="3" id="KW-1185">Reference proteome</keyword>
<dbReference type="NCBIfam" id="TIGR04183">
    <property type="entry name" value="Por_Secre_tail"/>
    <property type="match status" value="1"/>
</dbReference>
<keyword evidence="1" id="KW-0732">Signal</keyword>
<comment type="caution">
    <text evidence="2">The sequence shown here is derived from an EMBL/GenBank/DDBJ whole genome shotgun (WGS) entry which is preliminary data.</text>
</comment>
<dbReference type="RefSeq" id="WP_196284157.1">
    <property type="nucleotide sequence ID" value="NZ_JADQDQ010000018.1"/>
</dbReference>
<name>A0ABS0IN56_9BACT</name>
<dbReference type="InterPro" id="IPR026444">
    <property type="entry name" value="Secre_tail"/>
</dbReference>
<dbReference type="EMBL" id="JADQDQ010000018">
    <property type="protein sequence ID" value="MBF9239807.1"/>
    <property type="molecule type" value="Genomic_DNA"/>
</dbReference>
<gene>
    <name evidence="2" type="ORF">I2I05_20605</name>
</gene>
<evidence type="ECO:0000256" key="1">
    <source>
        <dbReference type="ARBA" id="ARBA00022729"/>
    </source>
</evidence>
<evidence type="ECO:0000313" key="3">
    <source>
        <dbReference type="Proteomes" id="UP000597617"/>
    </source>
</evidence>
<dbReference type="PANTHER" id="PTHR46580">
    <property type="entry name" value="SENSOR KINASE-RELATED"/>
    <property type="match status" value="1"/>
</dbReference>
<proteinExistence type="predicted"/>
<sequence length="496" mass="50052">MLHHYAPHPTLTATIASVARLIASNSRLLLAMSLTGMASSAVGQTFAPVVAYPTGGAGTPYKVVAADVNGDGRPDAIVANSTTSTVGVLLGNGDGTFRTVTTYSVGANRLPYSVAVADVNGDSWPDIVTANNVLNFGVSVLLGNGNGTFRAAVSYPVGAYSFPTGVAIADTDGDRRLDIVVVGTFVFAGTTEAFAKVLPGLSNGTFGSARTFSAGLIAPRDLVMADVNRDGRLDIVTETPGRGAANVLLNSANNGFQQGVEYALGAGSRPFAVAVADVNGDARVDIVTANNGTASVGVLLNNGSGAFLPAMSYPLPSGNQPTSAALADVTGDGRPDFLTTIFNTGEVAVLPGNGNGTFQPAVAFATGASPGSVAVADLNGDGRADVLTANRSANTLGVLLNSGTFLVLAARPGSASPRSAFKLSPNPTHHYTTTTLTLAAPQAQPAVVEVFDAVGRLVQQLPIPAGRATAALDIASLPAGLYLVRCAGAIGRLTVE</sequence>
<reference evidence="2 3" key="1">
    <citation type="submission" date="2020-11" db="EMBL/GenBank/DDBJ databases">
        <authorList>
            <person name="Kim M.K."/>
        </authorList>
    </citation>
    <scope>NUCLEOTIDE SEQUENCE [LARGE SCALE GENOMIC DNA]</scope>
    <source>
        <strain evidence="2 3">BT683</strain>
    </source>
</reference>